<accession>A0A5J5GAR4</accession>
<dbReference type="Proteomes" id="UP000367750">
    <property type="component" value="Unassembled WGS sequence"/>
</dbReference>
<feature type="transmembrane region" description="Helical" evidence="1">
    <location>
        <begin position="57"/>
        <end position="74"/>
    </location>
</feature>
<proteinExistence type="predicted"/>
<evidence type="ECO:0000313" key="2">
    <source>
        <dbReference type="EMBL" id="KAA9004902.1"/>
    </source>
</evidence>
<feature type="transmembrane region" description="Helical" evidence="1">
    <location>
        <begin position="86"/>
        <end position="105"/>
    </location>
</feature>
<gene>
    <name evidence="2" type="ORF">F4V43_09755</name>
</gene>
<comment type="caution">
    <text evidence="2">The sequence shown here is derived from an EMBL/GenBank/DDBJ whole genome shotgun (WGS) entry which is preliminary data.</text>
</comment>
<name>A0A5J5GAR4_9BACL</name>
<dbReference type="RefSeq" id="WP_150458054.1">
    <property type="nucleotide sequence ID" value="NZ_VYKK01000012.1"/>
</dbReference>
<sequence>MEKILVKLIAHGILQTAMIVLLSDATFMEALLTALVIGVVAYIVGDLLVLPRTNNPIATAVDAVLVFAALWIAADAMDWTLSIGEILSITVLAGVFEYFFHIWLLRDHKPVRRQA</sequence>
<organism evidence="2 3">
    <name type="scientific">Paenibacillus spiritus</name>
    <dbReference type="NCBI Taxonomy" id="2496557"/>
    <lineage>
        <taxon>Bacteria</taxon>
        <taxon>Bacillati</taxon>
        <taxon>Bacillota</taxon>
        <taxon>Bacilli</taxon>
        <taxon>Bacillales</taxon>
        <taxon>Paenibacillaceae</taxon>
        <taxon>Paenibacillus</taxon>
    </lineage>
</organism>
<evidence type="ECO:0000313" key="3">
    <source>
        <dbReference type="Proteomes" id="UP000367750"/>
    </source>
</evidence>
<dbReference type="EMBL" id="VYKK01000012">
    <property type="protein sequence ID" value="KAA9004902.1"/>
    <property type="molecule type" value="Genomic_DNA"/>
</dbReference>
<keyword evidence="1" id="KW-1133">Transmembrane helix</keyword>
<dbReference type="OrthoDB" id="2111682at2"/>
<keyword evidence="1" id="KW-0812">Transmembrane</keyword>
<feature type="transmembrane region" description="Helical" evidence="1">
    <location>
        <begin position="30"/>
        <end position="50"/>
    </location>
</feature>
<dbReference type="InterPro" id="IPR019649">
    <property type="entry name" value="DUF2512"/>
</dbReference>
<dbReference type="Pfam" id="PF10710">
    <property type="entry name" value="DUF2512"/>
    <property type="match status" value="1"/>
</dbReference>
<evidence type="ECO:0000256" key="1">
    <source>
        <dbReference type="SAM" id="Phobius"/>
    </source>
</evidence>
<dbReference type="AlphaFoldDB" id="A0A5J5GAR4"/>
<keyword evidence="3" id="KW-1185">Reference proteome</keyword>
<protein>
    <submittedName>
        <fullName evidence="2">DUF2512 family protein</fullName>
    </submittedName>
</protein>
<keyword evidence="1" id="KW-0472">Membrane</keyword>
<reference evidence="2 3" key="1">
    <citation type="submission" date="2019-09" db="EMBL/GenBank/DDBJ databases">
        <title>Bacillus ochoae sp. nov., Paenibacillus whitsoniae sp. nov., Paenibacillus spiritus sp. nov. Isolated from the Mars Exploration Rover during spacecraft assembly.</title>
        <authorList>
            <person name="Seuylemezian A."/>
            <person name="Vaishampayan P."/>
        </authorList>
    </citation>
    <scope>NUCLEOTIDE SEQUENCE [LARGE SCALE GENOMIC DNA]</scope>
    <source>
        <strain evidence="2 3">MER_111</strain>
    </source>
</reference>